<gene>
    <name evidence="1" type="ORF">LDAN0321_LOCUS6816</name>
</gene>
<dbReference type="AlphaFoldDB" id="A0A7S2K875"/>
<evidence type="ECO:0000313" key="1">
    <source>
        <dbReference type="EMBL" id="CAD9569301.1"/>
    </source>
</evidence>
<accession>A0A7S2K875</accession>
<reference evidence="1" key="1">
    <citation type="submission" date="2021-01" db="EMBL/GenBank/DDBJ databases">
        <authorList>
            <person name="Corre E."/>
            <person name="Pelletier E."/>
            <person name="Niang G."/>
            <person name="Scheremetjew M."/>
            <person name="Finn R."/>
            <person name="Kale V."/>
            <person name="Holt S."/>
            <person name="Cochrane G."/>
            <person name="Meng A."/>
            <person name="Brown T."/>
            <person name="Cohen L."/>
        </authorList>
    </citation>
    <scope>NUCLEOTIDE SEQUENCE</scope>
    <source>
        <strain evidence="1">B650</strain>
    </source>
</reference>
<protein>
    <submittedName>
        <fullName evidence="1">Uncharacterized protein</fullName>
    </submittedName>
</protein>
<name>A0A7S2K875_9STRA</name>
<sequence length="273" mass="30773">MGSGLRVLQNVHVVNGCAWLNHCSDNRGIFIKTVKENPQIKLWMSGHFHLSHDYEDAISTLGSCTFVQAGVVGEISSRDGRRQTRIIQGSSDRLKIYTVNHHKRNQDGSADLRLDADINLISGQVELAHGHEDYDHDNWFSAFVPEDEDGCYLSMPDGQVACSQTVSKSVCWWHMKCGRVLGLHEGMLVEYDAETLSPLGVVVNSKLLGNREVLVVEEGTAVVLVDNETKDIEVVHPNDDGSYWRKFQRNKKVRQEEKLREAIAKKWMESNSL</sequence>
<dbReference type="EMBL" id="HBGY01010790">
    <property type="protein sequence ID" value="CAD9569301.1"/>
    <property type="molecule type" value="Transcribed_RNA"/>
</dbReference>
<proteinExistence type="predicted"/>
<organism evidence="1">
    <name type="scientific">Leptocylindrus danicus</name>
    <dbReference type="NCBI Taxonomy" id="163516"/>
    <lineage>
        <taxon>Eukaryota</taxon>
        <taxon>Sar</taxon>
        <taxon>Stramenopiles</taxon>
        <taxon>Ochrophyta</taxon>
        <taxon>Bacillariophyta</taxon>
        <taxon>Coscinodiscophyceae</taxon>
        <taxon>Chaetocerotophycidae</taxon>
        <taxon>Leptocylindrales</taxon>
        <taxon>Leptocylindraceae</taxon>
        <taxon>Leptocylindrus</taxon>
    </lineage>
</organism>